<evidence type="ECO:0000313" key="3">
    <source>
        <dbReference type="Proteomes" id="UP000053342"/>
    </source>
</evidence>
<organism evidence="2 3">
    <name type="scientific">Exophiala oligosperma</name>
    <dbReference type="NCBI Taxonomy" id="215243"/>
    <lineage>
        <taxon>Eukaryota</taxon>
        <taxon>Fungi</taxon>
        <taxon>Dikarya</taxon>
        <taxon>Ascomycota</taxon>
        <taxon>Pezizomycotina</taxon>
        <taxon>Eurotiomycetes</taxon>
        <taxon>Chaetothyriomycetidae</taxon>
        <taxon>Chaetothyriales</taxon>
        <taxon>Herpotrichiellaceae</taxon>
        <taxon>Exophiala</taxon>
    </lineage>
</organism>
<name>A0A0D2EFF0_9EURO</name>
<feature type="region of interest" description="Disordered" evidence="1">
    <location>
        <begin position="163"/>
        <end position="196"/>
    </location>
</feature>
<reference evidence="2 3" key="1">
    <citation type="submission" date="2015-01" db="EMBL/GenBank/DDBJ databases">
        <title>The Genome Sequence of Exophiala oligosperma CBS72588.</title>
        <authorList>
            <consortium name="The Broad Institute Genomics Platform"/>
            <person name="Cuomo C."/>
            <person name="de Hoog S."/>
            <person name="Gorbushina A."/>
            <person name="Stielow B."/>
            <person name="Teixiera M."/>
            <person name="Abouelleil A."/>
            <person name="Chapman S.B."/>
            <person name="Priest M."/>
            <person name="Young S.K."/>
            <person name="Wortman J."/>
            <person name="Nusbaum C."/>
            <person name="Birren B."/>
        </authorList>
    </citation>
    <scope>NUCLEOTIDE SEQUENCE [LARGE SCALE GENOMIC DNA]</scope>
    <source>
        <strain evidence="2 3">CBS 72588</strain>
    </source>
</reference>
<feature type="region of interest" description="Disordered" evidence="1">
    <location>
        <begin position="1"/>
        <end position="40"/>
    </location>
</feature>
<proteinExistence type="predicted"/>
<dbReference type="AlphaFoldDB" id="A0A0D2EFF0"/>
<accession>A0A0D2EFF0</accession>
<sequence length="196" mass="22173">MRNQGTSTSTASDKRETNHAGSLTDTQTHTHKRRDPWRPCTRKNVRNISYTGNGCLPACLVAPRWEKGQKETIPDRRQTSLQQQHQERETVEFGRMKNNIELSCNAVVDAFRSSNTSATTTIPSTLRPSGHSLFQHLTRFSSIQSDSRPSATITAFEKKISRGKNPIYQRSRCGSPRPNDVPYGEKSLEDDRRCLP</sequence>
<dbReference type="EMBL" id="KN847333">
    <property type="protein sequence ID" value="KIW46659.1"/>
    <property type="molecule type" value="Genomic_DNA"/>
</dbReference>
<keyword evidence="3" id="KW-1185">Reference proteome</keyword>
<feature type="compositionally biased region" description="Basic and acidic residues" evidence="1">
    <location>
        <begin position="186"/>
        <end position="196"/>
    </location>
</feature>
<dbReference type="Proteomes" id="UP000053342">
    <property type="component" value="Unassembled WGS sequence"/>
</dbReference>
<evidence type="ECO:0000256" key="1">
    <source>
        <dbReference type="SAM" id="MobiDB-lite"/>
    </source>
</evidence>
<feature type="compositionally biased region" description="Basic residues" evidence="1">
    <location>
        <begin position="29"/>
        <end position="40"/>
    </location>
</feature>
<dbReference type="GeneID" id="27354386"/>
<feature type="compositionally biased region" description="Polar residues" evidence="1">
    <location>
        <begin position="1"/>
        <end position="11"/>
    </location>
</feature>
<evidence type="ECO:0000313" key="2">
    <source>
        <dbReference type="EMBL" id="KIW46659.1"/>
    </source>
</evidence>
<dbReference type="VEuPathDB" id="FungiDB:PV06_02312"/>
<protein>
    <submittedName>
        <fullName evidence="2">Uncharacterized protein</fullName>
    </submittedName>
</protein>
<dbReference type="RefSeq" id="XP_016266875.1">
    <property type="nucleotide sequence ID" value="XM_016402978.1"/>
</dbReference>
<gene>
    <name evidence="2" type="ORF">PV06_02312</name>
</gene>